<proteinExistence type="predicted"/>
<dbReference type="GO" id="GO:0005737">
    <property type="term" value="C:cytoplasm"/>
    <property type="evidence" value="ECO:0007669"/>
    <property type="project" value="TreeGrafter"/>
</dbReference>
<dbReference type="GO" id="GO:0008999">
    <property type="term" value="F:protein-N-terminal-alanine acetyltransferase activity"/>
    <property type="evidence" value="ECO:0007669"/>
    <property type="project" value="TreeGrafter"/>
</dbReference>
<dbReference type="PROSITE" id="PS51186">
    <property type="entry name" value="GNAT"/>
    <property type="match status" value="2"/>
</dbReference>
<dbReference type="RefSeq" id="WP_141658735.1">
    <property type="nucleotide sequence ID" value="NZ_LAXD01000001.1"/>
</dbReference>
<dbReference type="Pfam" id="PF13302">
    <property type="entry name" value="Acetyltransf_3"/>
    <property type="match status" value="2"/>
</dbReference>
<keyword evidence="3" id="KW-1185">Reference proteome</keyword>
<sequence>MSRFPETRLETDRLVLRPFRAEDVPDLVEMFADKECATWLTVPQPYTFEHGLDWATRAAHELRETGDGIHWAVAERSTGRFVGAFGLEKTDWRVRAAVVGYSVTPARRGQGYATEALRAIAEWLLREQGFARLELRAATGNVASQRVARKAGFRREGLLRGAGITSAGRADLVVYGLTPADLDQLPLPARRFPEARLETARLVLRTLEEGDAPALRETLADADSAAWLTAPQPYTLELARDWVTAAAHELRQSGDGVHWAMVDRASGAFVGTVGLRRTDWTDRRTEVSYAVHPAARGHGYAAEAVRAVGGWVLREQGFVRLELRAATGNRASQRVAEKAGFTREGVLRQAGYTHQGQQDYVIFSLIRSDLA</sequence>
<dbReference type="PANTHER" id="PTHR43441">
    <property type="entry name" value="RIBOSOMAL-PROTEIN-SERINE ACETYLTRANSFERASE"/>
    <property type="match status" value="1"/>
</dbReference>
<comment type="caution">
    <text evidence="2">The sequence shown here is derived from an EMBL/GenBank/DDBJ whole genome shotgun (WGS) entry which is preliminary data.</text>
</comment>
<dbReference type="InterPro" id="IPR051908">
    <property type="entry name" value="Ribosomal_N-acetyltransferase"/>
</dbReference>
<name>A0A132MUD6_9ACTN</name>
<feature type="domain" description="N-acetyltransferase" evidence="1">
    <location>
        <begin position="202"/>
        <end position="367"/>
    </location>
</feature>
<dbReference type="CDD" id="cd04301">
    <property type="entry name" value="NAT_SF"/>
    <property type="match status" value="2"/>
</dbReference>
<protein>
    <submittedName>
        <fullName evidence="2">Putative acetyltransferase</fullName>
    </submittedName>
</protein>
<dbReference type="Proteomes" id="UP000070188">
    <property type="component" value="Unassembled WGS sequence"/>
</dbReference>
<dbReference type="InterPro" id="IPR016181">
    <property type="entry name" value="Acyl_CoA_acyltransferase"/>
</dbReference>
<evidence type="ECO:0000313" key="2">
    <source>
        <dbReference type="EMBL" id="KWX01528.1"/>
    </source>
</evidence>
<accession>A0A132MUD6</accession>
<gene>
    <name evidence="2" type="ORF">LI90_2560</name>
</gene>
<dbReference type="InterPro" id="IPR000182">
    <property type="entry name" value="GNAT_dom"/>
</dbReference>
<feature type="domain" description="N-acetyltransferase" evidence="1">
    <location>
        <begin position="14"/>
        <end position="188"/>
    </location>
</feature>
<evidence type="ECO:0000259" key="1">
    <source>
        <dbReference type="PROSITE" id="PS51186"/>
    </source>
</evidence>
<dbReference type="SUPFAM" id="SSF55729">
    <property type="entry name" value="Acyl-CoA N-acyltransferases (Nat)"/>
    <property type="match status" value="2"/>
</dbReference>
<evidence type="ECO:0000313" key="3">
    <source>
        <dbReference type="Proteomes" id="UP000070188"/>
    </source>
</evidence>
<keyword evidence="2" id="KW-0808">Transferase</keyword>
<dbReference type="STRING" id="1469144.LI90_2560"/>
<dbReference type="OrthoDB" id="5293267at2"/>
<dbReference type="AlphaFoldDB" id="A0A132MUD6"/>
<dbReference type="GO" id="GO:1990189">
    <property type="term" value="F:protein N-terminal-serine acetyltransferase activity"/>
    <property type="evidence" value="ECO:0007669"/>
    <property type="project" value="TreeGrafter"/>
</dbReference>
<reference evidence="3" key="1">
    <citation type="submission" date="2015-04" db="EMBL/GenBank/DDBJ databases">
        <title>Physiological reanalysis, assessment of diazotrophy, and genome sequences of multiple isolates of Streptomyces thermoautotrophicus.</title>
        <authorList>
            <person name="MacKellar D.C."/>
            <person name="Lieber L."/>
            <person name="Norman J."/>
            <person name="Bolger A."/>
            <person name="Tobin C."/>
            <person name="Murray J.W."/>
            <person name="Chang R."/>
            <person name="Ford T."/>
            <person name="Nguyen P.Q."/>
            <person name="Woodward J."/>
            <person name="Permingeat H."/>
            <person name="Joshi N.S."/>
            <person name="Silver P.A."/>
            <person name="Usadel B."/>
            <person name="Rutherford A.W."/>
            <person name="Friesen M."/>
            <person name="Prell J."/>
        </authorList>
    </citation>
    <scope>NUCLEOTIDE SEQUENCE [LARGE SCALE GENOMIC DNA]</scope>
    <source>
        <strain evidence="3">H1</strain>
    </source>
</reference>
<dbReference type="Gene3D" id="3.40.630.30">
    <property type="match status" value="2"/>
</dbReference>
<dbReference type="EMBL" id="LAXD01000001">
    <property type="protein sequence ID" value="KWX01528.1"/>
    <property type="molecule type" value="Genomic_DNA"/>
</dbReference>
<organism evidence="2 3">
    <name type="scientific">Carbonactinospora thermoautotrophica</name>
    <dbReference type="NCBI Taxonomy" id="1469144"/>
    <lineage>
        <taxon>Bacteria</taxon>
        <taxon>Bacillati</taxon>
        <taxon>Actinomycetota</taxon>
        <taxon>Actinomycetes</taxon>
        <taxon>Kitasatosporales</taxon>
        <taxon>Carbonactinosporaceae</taxon>
        <taxon>Carbonactinospora</taxon>
    </lineage>
</organism>
<dbReference type="PANTHER" id="PTHR43441:SF10">
    <property type="entry name" value="ACETYLTRANSFERASE"/>
    <property type="match status" value="1"/>
</dbReference>
<dbReference type="PATRIC" id="fig|1469144.10.peg.2769"/>